<sequence>MNCWLLVGSRIAFLGEEVADAANDGPKYGQTYCLASRWIACKVCHVEFPFLPLKAGCLNVETCCALSLPSHPVLRMPPAATAWASCLDDVLR</sequence>
<evidence type="ECO:0008006" key="3">
    <source>
        <dbReference type="Google" id="ProtNLM"/>
    </source>
</evidence>
<name>A0AAW8HHU2_PLUGE</name>
<dbReference type="RefSeq" id="WP_172626157.1">
    <property type="nucleotide sequence ID" value="NZ_CP020388.1"/>
</dbReference>
<evidence type="ECO:0000313" key="1">
    <source>
        <dbReference type="EMBL" id="MDQ2308007.1"/>
    </source>
</evidence>
<proteinExistence type="predicted"/>
<gene>
    <name evidence="1" type="ORF">RBJ30_02665</name>
</gene>
<evidence type="ECO:0000313" key="2">
    <source>
        <dbReference type="Proteomes" id="UP001236270"/>
    </source>
</evidence>
<reference evidence="1" key="1">
    <citation type="submission" date="2023-08" db="EMBL/GenBank/DDBJ databases">
        <title>WGS of pathogenic bacterial species, Los Angeles County Public Health Laboratories.</title>
        <authorList>
            <person name="Garrigues J.M."/>
            <person name="Green N.M."/>
        </authorList>
    </citation>
    <scope>NUCLEOTIDE SEQUENCE</scope>
    <source>
        <strain evidence="1">LACPHL-BACT-2023-00068</strain>
    </source>
</reference>
<organism evidence="1 2">
    <name type="scientific">Pluralibacter gergoviae</name>
    <name type="common">Enterobacter gergoviae</name>
    <dbReference type="NCBI Taxonomy" id="61647"/>
    <lineage>
        <taxon>Bacteria</taxon>
        <taxon>Pseudomonadati</taxon>
        <taxon>Pseudomonadota</taxon>
        <taxon>Gammaproteobacteria</taxon>
        <taxon>Enterobacterales</taxon>
        <taxon>Enterobacteriaceae</taxon>
        <taxon>Pluralibacter</taxon>
    </lineage>
</organism>
<dbReference type="AlphaFoldDB" id="A0AAW8HHU2"/>
<dbReference type="GeneID" id="61386760"/>
<dbReference type="EMBL" id="JAVDNV010000001">
    <property type="protein sequence ID" value="MDQ2308007.1"/>
    <property type="molecule type" value="Genomic_DNA"/>
</dbReference>
<accession>A0AAW8HHU2</accession>
<comment type="caution">
    <text evidence="1">The sequence shown here is derived from an EMBL/GenBank/DDBJ whole genome shotgun (WGS) entry which is preliminary data.</text>
</comment>
<dbReference type="Proteomes" id="UP001236270">
    <property type="component" value="Unassembled WGS sequence"/>
</dbReference>
<protein>
    <recommendedName>
        <fullName evidence="3">Secreted protein</fullName>
    </recommendedName>
</protein>